<organism evidence="2 3">
    <name type="scientific">Chitinophaga silvatica</name>
    <dbReference type="NCBI Taxonomy" id="2282649"/>
    <lineage>
        <taxon>Bacteria</taxon>
        <taxon>Pseudomonadati</taxon>
        <taxon>Bacteroidota</taxon>
        <taxon>Chitinophagia</taxon>
        <taxon>Chitinophagales</taxon>
        <taxon>Chitinophagaceae</taxon>
        <taxon>Chitinophaga</taxon>
    </lineage>
</organism>
<comment type="caution">
    <text evidence="2">The sequence shown here is derived from an EMBL/GenBank/DDBJ whole genome shotgun (WGS) entry which is preliminary data.</text>
</comment>
<sequence length="147" mass="16383">MIQRIQSLYLLLAAAAGTAALSFNLWKATLSSNPNPVTVNASSNYLLFVLYIIIILLSIGTIFLYKKRKVQFRLSIFNILFAFAALAYQYVVVQKTANKLTEGGTTIVSASYLPASFLPIVIIILLFLAARGMYKDEKLIKSLDRLR</sequence>
<proteinExistence type="predicted"/>
<feature type="transmembrane region" description="Helical" evidence="1">
    <location>
        <begin position="111"/>
        <end position="130"/>
    </location>
</feature>
<dbReference type="RefSeq" id="WP_116975165.1">
    <property type="nucleotide sequence ID" value="NZ_QPMM01000003.1"/>
</dbReference>
<evidence type="ECO:0000313" key="2">
    <source>
        <dbReference type="EMBL" id="RFS23840.1"/>
    </source>
</evidence>
<keyword evidence="1" id="KW-1133">Transmembrane helix</keyword>
<dbReference type="InterPro" id="IPR025635">
    <property type="entry name" value="DUF4293"/>
</dbReference>
<feature type="transmembrane region" description="Helical" evidence="1">
    <location>
        <begin position="72"/>
        <end position="91"/>
    </location>
</feature>
<accession>A0A3E1YC77</accession>
<feature type="transmembrane region" description="Helical" evidence="1">
    <location>
        <begin position="45"/>
        <end position="65"/>
    </location>
</feature>
<evidence type="ECO:0000256" key="1">
    <source>
        <dbReference type="SAM" id="Phobius"/>
    </source>
</evidence>
<dbReference type="Proteomes" id="UP000260644">
    <property type="component" value="Unassembled WGS sequence"/>
</dbReference>
<gene>
    <name evidence="2" type="ORF">DVR12_08075</name>
</gene>
<dbReference type="Pfam" id="PF14126">
    <property type="entry name" value="DUF4293"/>
    <property type="match status" value="1"/>
</dbReference>
<reference evidence="2 3" key="1">
    <citation type="submission" date="2018-07" db="EMBL/GenBank/DDBJ databases">
        <title>Chitinophaga K2CV101002-2 sp. nov., isolated from a monsoon evergreen broad-leaved forest soil.</title>
        <authorList>
            <person name="Lv Y."/>
        </authorList>
    </citation>
    <scope>NUCLEOTIDE SEQUENCE [LARGE SCALE GENOMIC DNA]</scope>
    <source>
        <strain evidence="2 3">GDMCC 1.1288</strain>
    </source>
</reference>
<feature type="transmembrane region" description="Helical" evidence="1">
    <location>
        <begin position="7"/>
        <end position="25"/>
    </location>
</feature>
<dbReference type="AlphaFoldDB" id="A0A3E1YC77"/>
<evidence type="ECO:0000313" key="3">
    <source>
        <dbReference type="Proteomes" id="UP000260644"/>
    </source>
</evidence>
<keyword evidence="1" id="KW-0812">Transmembrane</keyword>
<name>A0A3E1YC77_9BACT</name>
<keyword evidence="1" id="KW-0472">Membrane</keyword>
<keyword evidence="3" id="KW-1185">Reference proteome</keyword>
<dbReference type="EMBL" id="QPMM01000003">
    <property type="protein sequence ID" value="RFS23840.1"/>
    <property type="molecule type" value="Genomic_DNA"/>
</dbReference>
<protein>
    <submittedName>
        <fullName evidence="2">DUF4293 family protein</fullName>
    </submittedName>
</protein>